<feature type="transmembrane region" description="Helical" evidence="6">
    <location>
        <begin position="112"/>
        <end position="133"/>
    </location>
</feature>
<reference evidence="8" key="1">
    <citation type="submission" date="2009-03" db="EMBL/GenBank/DDBJ databases">
        <title>Complete genome sequence of Edwardsiella ictaluri 93-146.</title>
        <authorList>
            <person name="Williams M.L."/>
            <person name="Gillaspy A.F."/>
            <person name="Dyer D.W."/>
            <person name="Thune R.L."/>
            <person name="Waldbieser G.C."/>
            <person name="Schuster S.C."/>
            <person name="Gipson J."/>
            <person name="Zaitshik J."/>
            <person name="Landry C."/>
            <person name="Lawrence M.L."/>
        </authorList>
    </citation>
    <scope>NUCLEOTIDE SEQUENCE [LARGE SCALE GENOMIC DNA]</scope>
    <source>
        <strain evidence="8">93-146</strain>
    </source>
</reference>
<keyword evidence="4 6" id="KW-1133">Transmembrane helix</keyword>
<evidence type="ECO:0000313" key="7">
    <source>
        <dbReference type="EMBL" id="ACR68501.1"/>
    </source>
</evidence>
<feature type="transmembrane region" description="Helical" evidence="6">
    <location>
        <begin position="35"/>
        <end position="59"/>
    </location>
</feature>
<dbReference type="GeneID" id="69538318"/>
<feature type="transmembrane region" description="Helical" evidence="6">
    <location>
        <begin position="383"/>
        <end position="406"/>
    </location>
</feature>
<protein>
    <submittedName>
        <fullName evidence="7">Polysaccharide biosynthesis/transport family protein</fullName>
    </submittedName>
</protein>
<name>C5BCP6_EDWI9</name>
<feature type="transmembrane region" description="Helical" evidence="6">
    <location>
        <begin position="80"/>
        <end position="106"/>
    </location>
</feature>
<dbReference type="GO" id="GO:0005886">
    <property type="term" value="C:plasma membrane"/>
    <property type="evidence" value="ECO:0007669"/>
    <property type="project" value="UniProtKB-SubCell"/>
</dbReference>
<evidence type="ECO:0000256" key="3">
    <source>
        <dbReference type="ARBA" id="ARBA00022692"/>
    </source>
</evidence>
<sequence length="415" mass="46605">MSSLLKNSISLLAMQGINYILPLVTLPYLTRVLHVYPFGIYSATMSVGAYVILFINFGFDLSATRKIAKNKGDNYAISAIFFNVILAKFLLFFLSLVIVFLLLYTIDSFYPIRSLFFLLIPQFIGCVFFPAWLYQGVERLYLISAITSATKLLIIPLFFLFVRDAGDIDKAIIISGFPLFFSGIIGFYLAYKLNIINFSDVRVRVNDAILLIKESTSVFIGAVAISIYTACTPIILSIVSNYTEVGYFSAVDKLRSAILGMFIVLGQVFYPRATVLFESNFSKYKLFIRRIIFSQIIFGGVGTILFYFFMPIIAPFILGRGFHGLTELIEIMAPMILLIPLSVIFSNCILLPMGKSKLFYIAPIITAIIHLPYSIYLSEKYGAFGGGVSILITEVLSLMLLVFFSYKYANLKSIF</sequence>
<dbReference type="KEGG" id="eic:NT01EI_1304"/>
<evidence type="ECO:0000256" key="6">
    <source>
        <dbReference type="SAM" id="Phobius"/>
    </source>
</evidence>
<dbReference type="OrthoDB" id="103403at2"/>
<dbReference type="EMBL" id="CP001600">
    <property type="protein sequence ID" value="ACR68501.1"/>
    <property type="molecule type" value="Genomic_DNA"/>
</dbReference>
<keyword evidence="3 6" id="KW-0812">Transmembrane</keyword>
<evidence type="ECO:0000256" key="4">
    <source>
        <dbReference type="ARBA" id="ARBA00022989"/>
    </source>
</evidence>
<feature type="transmembrane region" description="Helical" evidence="6">
    <location>
        <begin position="218"/>
        <end position="242"/>
    </location>
</feature>
<dbReference type="PANTHER" id="PTHR30250:SF11">
    <property type="entry name" value="O-ANTIGEN TRANSPORTER-RELATED"/>
    <property type="match status" value="1"/>
</dbReference>
<dbReference type="HOGENOM" id="CLU_022017_0_2_6"/>
<keyword evidence="5 6" id="KW-0472">Membrane</keyword>
<keyword evidence="2" id="KW-1003">Cell membrane</keyword>
<evidence type="ECO:0000256" key="1">
    <source>
        <dbReference type="ARBA" id="ARBA00004651"/>
    </source>
</evidence>
<reference evidence="7 8" key="2">
    <citation type="journal article" date="2012" name="J. Bacteriol.">
        <title>Genome Sequence of Edwardsiella ictaluri 93-146, a Strain Associated with a Natural Channel Catfish Outbreak of Enteric Septicemia of Catfish.</title>
        <authorList>
            <person name="Williams M.L."/>
            <person name="Gillaspy A.F."/>
            <person name="Dyer D.W."/>
            <person name="Thune R.L."/>
            <person name="Waldbieser G.C."/>
            <person name="Schuster S.C."/>
            <person name="Gipson J."/>
            <person name="Zaitshik J."/>
            <person name="Landry C."/>
            <person name="Banes M.M."/>
            <person name="Lawrence M.L."/>
        </authorList>
    </citation>
    <scope>NUCLEOTIDE SEQUENCE [LARGE SCALE GENOMIC DNA]</scope>
    <source>
        <strain evidence="7 8">93-146</strain>
    </source>
</reference>
<organism evidence="7 8">
    <name type="scientific">Edwardsiella ictaluri (strain 93-146)</name>
    <dbReference type="NCBI Taxonomy" id="634503"/>
    <lineage>
        <taxon>Bacteria</taxon>
        <taxon>Pseudomonadati</taxon>
        <taxon>Pseudomonadota</taxon>
        <taxon>Gammaproteobacteria</taxon>
        <taxon>Enterobacterales</taxon>
        <taxon>Hafniaceae</taxon>
        <taxon>Edwardsiella</taxon>
    </lineage>
</organism>
<gene>
    <name evidence="7" type="ordered locus">NT01EI_1304</name>
</gene>
<comment type="subcellular location">
    <subcellularLocation>
        <location evidence="1">Cell membrane</location>
        <topology evidence="1">Multi-pass membrane protein</topology>
    </subcellularLocation>
</comment>
<dbReference type="InterPro" id="IPR050833">
    <property type="entry name" value="Poly_Biosynth_Transport"/>
</dbReference>
<feature type="transmembrane region" description="Helical" evidence="6">
    <location>
        <begin position="254"/>
        <end position="270"/>
    </location>
</feature>
<dbReference type="Proteomes" id="UP000001485">
    <property type="component" value="Chromosome"/>
</dbReference>
<proteinExistence type="predicted"/>
<feature type="transmembrane region" description="Helical" evidence="6">
    <location>
        <begin position="140"/>
        <end position="159"/>
    </location>
</feature>
<dbReference type="PANTHER" id="PTHR30250">
    <property type="entry name" value="PST FAMILY PREDICTED COLANIC ACID TRANSPORTER"/>
    <property type="match status" value="1"/>
</dbReference>
<accession>C5BCP6</accession>
<evidence type="ECO:0000256" key="5">
    <source>
        <dbReference type="ARBA" id="ARBA00023136"/>
    </source>
</evidence>
<evidence type="ECO:0000313" key="8">
    <source>
        <dbReference type="Proteomes" id="UP000001485"/>
    </source>
</evidence>
<dbReference type="InterPro" id="IPR002797">
    <property type="entry name" value="Polysacc_synth"/>
</dbReference>
<evidence type="ECO:0000256" key="2">
    <source>
        <dbReference type="ARBA" id="ARBA00022475"/>
    </source>
</evidence>
<feature type="transmembrane region" description="Helical" evidence="6">
    <location>
        <begin position="291"/>
        <end position="319"/>
    </location>
</feature>
<dbReference type="Pfam" id="PF01943">
    <property type="entry name" value="Polysacc_synt"/>
    <property type="match status" value="1"/>
</dbReference>
<dbReference type="AlphaFoldDB" id="C5BCP6"/>
<feature type="transmembrane region" description="Helical" evidence="6">
    <location>
        <begin position="171"/>
        <end position="191"/>
    </location>
</feature>
<dbReference type="RefSeq" id="WP_015870667.1">
    <property type="nucleotide sequence ID" value="NC_012779.2"/>
</dbReference>
<feature type="transmembrane region" description="Helical" evidence="6">
    <location>
        <begin position="331"/>
        <end position="351"/>
    </location>
</feature>
<feature type="transmembrane region" description="Helical" evidence="6">
    <location>
        <begin position="358"/>
        <end position="377"/>
    </location>
</feature>
<feature type="transmembrane region" description="Helical" evidence="6">
    <location>
        <begin position="12"/>
        <end position="29"/>
    </location>
</feature>